<keyword evidence="2" id="KW-1185">Reference proteome</keyword>
<sequence length="153" mass="16983">MSTNSFTFKIRTQFSFIVDDRTFSCILSGIAKKGINITGHFQTKLFDPNNKCNHNFTSNIVRLVVGSADAESSRDIIGVRYVLDCLGVDFQEKSVIQVVELTSGTPGILNYIISSLLCKVMVNALYIGEENNCFLDVSDICKALRILSETKVE</sequence>
<dbReference type="RefSeq" id="WP_250858394.1">
    <property type="nucleotide sequence ID" value="NZ_JAGSOJ010000001.1"/>
</dbReference>
<gene>
    <name evidence="1" type="ORF">KDK92_06570</name>
</gene>
<evidence type="ECO:0000313" key="2">
    <source>
        <dbReference type="Proteomes" id="UP001056429"/>
    </source>
</evidence>
<protein>
    <submittedName>
        <fullName evidence="1">Uncharacterized protein</fullName>
    </submittedName>
</protein>
<proteinExistence type="predicted"/>
<dbReference type="Proteomes" id="UP001056429">
    <property type="component" value="Unassembled WGS sequence"/>
</dbReference>
<name>A0A9J6NZL0_9CLOT</name>
<evidence type="ECO:0000313" key="1">
    <source>
        <dbReference type="EMBL" id="MCM1989398.1"/>
    </source>
</evidence>
<reference evidence="1" key="1">
    <citation type="journal article" date="2021" name="mSystems">
        <title>Bacteria and Archaea Synergistically Convert Glycine Betaine to Biogenic Methane in the Formosa Cold Seep of the South China Sea.</title>
        <authorList>
            <person name="Li L."/>
            <person name="Zhang W."/>
            <person name="Zhang S."/>
            <person name="Song L."/>
            <person name="Sun Q."/>
            <person name="Zhang H."/>
            <person name="Xiang H."/>
            <person name="Dong X."/>
        </authorList>
    </citation>
    <scope>NUCLEOTIDE SEQUENCE</scope>
    <source>
        <strain evidence="1">ZWT</strain>
    </source>
</reference>
<dbReference type="EMBL" id="JAGSOJ010000001">
    <property type="protein sequence ID" value="MCM1989398.1"/>
    <property type="molecule type" value="Genomic_DNA"/>
</dbReference>
<reference evidence="1" key="2">
    <citation type="submission" date="2021-04" db="EMBL/GenBank/DDBJ databases">
        <authorList>
            <person name="Dong X."/>
        </authorList>
    </citation>
    <scope>NUCLEOTIDE SEQUENCE</scope>
    <source>
        <strain evidence="1">ZWT</strain>
    </source>
</reference>
<dbReference type="AlphaFoldDB" id="A0A9J6NZL0"/>
<organism evidence="1 2">
    <name type="scientific">Oceanirhabdus seepicola</name>
    <dbReference type="NCBI Taxonomy" id="2828781"/>
    <lineage>
        <taxon>Bacteria</taxon>
        <taxon>Bacillati</taxon>
        <taxon>Bacillota</taxon>
        <taxon>Clostridia</taxon>
        <taxon>Eubacteriales</taxon>
        <taxon>Clostridiaceae</taxon>
        <taxon>Oceanirhabdus</taxon>
    </lineage>
</organism>
<accession>A0A9J6NZL0</accession>
<comment type="caution">
    <text evidence="1">The sequence shown here is derived from an EMBL/GenBank/DDBJ whole genome shotgun (WGS) entry which is preliminary data.</text>
</comment>